<evidence type="ECO:0000256" key="1">
    <source>
        <dbReference type="SAM" id="MobiDB-lite"/>
    </source>
</evidence>
<dbReference type="EMBL" id="CCFA01004005">
    <property type="protein sequence ID" value="CDS01485.1"/>
    <property type="molecule type" value="Genomic_DNA"/>
</dbReference>
<feature type="compositionally biased region" description="Basic and acidic residues" evidence="1">
    <location>
        <begin position="33"/>
        <end position="46"/>
    </location>
</feature>
<evidence type="ECO:0000313" key="2">
    <source>
        <dbReference type="EMBL" id="CDS01485.1"/>
    </source>
</evidence>
<sequence length="60" mass="6623">MLATLRQRIDKAKLWAEAAQQERARLAKAAKGGKKDATPIEKDIRNRSALQGVASGSYKR</sequence>
<dbReference type="AlphaFoldDB" id="A0A0F7RYA7"/>
<feature type="region of interest" description="Disordered" evidence="1">
    <location>
        <begin position="27"/>
        <end position="60"/>
    </location>
</feature>
<dbReference type="Proteomes" id="UP000242770">
    <property type="component" value="Unassembled WGS sequence"/>
</dbReference>
<gene>
    <name evidence="2" type="primary">SSCI67500.1</name>
</gene>
<reference evidence="3" key="1">
    <citation type="submission" date="2014-06" db="EMBL/GenBank/DDBJ databases">
        <authorList>
            <person name="Berkman P.J."/>
        </authorList>
    </citation>
    <scope>NUCLEOTIDE SEQUENCE [LARGE SCALE GENOMIC DNA]</scope>
</reference>
<organism evidence="2 3">
    <name type="scientific">Sporisorium scitamineum</name>
    <dbReference type="NCBI Taxonomy" id="49012"/>
    <lineage>
        <taxon>Eukaryota</taxon>
        <taxon>Fungi</taxon>
        <taxon>Dikarya</taxon>
        <taxon>Basidiomycota</taxon>
        <taxon>Ustilaginomycotina</taxon>
        <taxon>Ustilaginomycetes</taxon>
        <taxon>Ustilaginales</taxon>
        <taxon>Ustilaginaceae</taxon>
        <taxon>Sporisorium</taxon>
    </lineage>
</organism>
<evidence type="ECO:0000313" key="3">
    <source>
        <dbReference type="Proteomes" id="UP000242770"/>
    </source>
</evidence>
<name>A0A0F7RYA7_9BASI</name>
<accession>A0A0F7RYA7</accession>
<protein>
    <submittedName>
        <fullName evidence="2">Uncharacterized protein</fullName>
    </submittedName>
</protein>
<proteinExistence type="predicted"/>
<keyword evidence="3" id="KW-1185">Reference proteome</keyword>